<sequence length="308" mass="32480">MPGGPLCLVLNAASGHGEAGAAVAEIEQACAAAGRTLQVFAIDKRHPPQQQAGAAVAAAQAGGGIVGVAGGDGTINTVAQATLGSGCAFGVLPQGTFNYFARNHGIPTEMEGALRVLLSQPPQPVQVGLVNDRVFLVNASLGVYAQLLEDREAFKSRYGRNRFVAFGAALRTLFGQHRPWDLRLAWGGEVHSLRTASLFVGNNALQFEQVGVAEGEALEGGSLVAVLVRPMHRLARLGLLLRGAASRLDDAEKVQTLSFRSLDVAPSRGALRRRVKVATDGEVGFMQMPLRFRVAPEPLWLIRPPAVA</sequence>
<gene>
    <name evidence="2" type="ORF">RD110_20235</name>
</gene>
<dbReference type="KEGG" id="rhy:RD110_20235"/>
<reference evidence="2 3" key="1">
    <citation type="submission" date="2017-01" db="EMBL/GenBank/DDBJ databases">
        <authorList>
            <person name="Mah S.A."/>
            <person name="Swanson W.J."/>
            <person name="Moy G.W."/>
            <person name="Vacquier V.D."/>
        </authorList>
    </citation>
    <scope>NUCLEOTIDE SEQUENCE [LARGE SCALE GENOMIC DNA]</scope>
    <source>
        <strain evidence="2 3">DCY110</strain>
    </source>
</reference>
<organism evidence="2 3">
    <name type="scientific">Rhodoferax koreensis</name>
    <dbReference type="NCBI Taxonomy" id="1842727"/>
    <lineage>
        <taxon>Bacteria</taxon>
        <taxon>Pseudomonadati</taxon>
        <taxon>Pseudomonadota</taxon>
        <taxon>Betaproteobacteria</taxon>
        <taxon>Burkholderiales</taxon>
        <taxon>Comamonadaceae</taxon>
        <taxon>Rhodoferax</taxon>
    </lineage>
</organism>
<dbReference type="InterPro" id="IPR001206">
    <property type="entry name" value="Diacylglycerol_kinase_cat_dom"/>
</dbReference>
<evidence type="ECO:0000313" key="2">
    <source>
        <dbReference type="EMBL" id="APW39254.1"/>
    </source>
</evidence>
<keyword evidence="2" id="KW-0808">Transferase</keyword>
<dbReference type="AlphaFoldDB" id="A0A1P8JZR7"/>
<dbReference type="PROSITE" id="PS50146">
    <property type="entry name" value="DAGK"/>
    <property type="match status" value="1"/>
</dbReference>
<dbReference type="InterPro" id="IPR050187">
    <property type="entry name" value="Lipid_Phosphate_FormReg"/>
</dbReference>
<accession>A0A1P8JZR7</accession>
<dbReference type="Proteomes" id="UP000186609">
    <property type="component" value="Chromosome"/>
</dbReference>
<evidence type="ECO:0000259" key="1">
    <source>
        <dbReference type="PROSITE" id="PS50146"/>
    </source>
</evidence>
<keyword evidence="2" id="KW-0418">Kinase</keyword>
<dbReference type="Pfam" id="PF00781">
    <property type="entry name" value="DAGK_cat"/>
    <property type="match status" value="1"/>
</dbReference>
<dbReference type="Gene3D" id="2.60.200.40">
    <property type="match status" value="1"/>
</dbReference>
<dbReference type="SMART" id="SM00046">
    <property type="entry name" value="DAGKc"/>
    <property type="match status" value="1"/>
</dbReference>
<feature type="domain" description="DAGKc" evidence="1">
    <location>
        <begin position="1"/>
        <end position="134"/>
    </location>
</feature>
<evidence type="ECO:0000313" key="3">
    <source>
        <dbReference type="Proteomes" id="UP000186609"/>
    </source>
</evidence>
<dbReference type="PANTHER" id="PTHR12358:SF106">
    <property type="entry name" value="LIPID KINASE YEGS"/>
    <property type="match status" value="1"/>
</dbReference>
<dbReference type="SUPFAM" id="SSF111331">
    <property type="entry name" value="NAD kinase/diacylglycerol kinase-like"/>
    <property type="match status" value="1"/>
</dbReference>
<dbReference type="InterPro" id="IPR017438">
    <property type="entry name" value="ATP-NAD_kinase_N"/>
</dbReference>
<dbReference type="STRING" id="1842727.RD110_20235"/>
<dbReference type="GO" id="GO:0005886">
    <property type="term" value="C:plasma membrane"/>
    <property type="evidence" value="ECO:0007669"/>
    <property type="project" value="TreeGrafter"/>
</dbReference>
<name>A0A1P8JZR7_9BURK</name>
<protein>
    <submittedName>
        <fullName evidence="2">Diacylglycerol kinase</fullName>
    </submittedName>
</protein>
<dbReference type="PANTHER" id="PTHR12358">
    <property type="entry name" value="SPHINGOSINE KINASE"/>
    <property type="match status" value="1"/>
</dbReference>
<proteinExistence type="predicted"/>
<dbReference type="GO" id="GO:0016301">
    <property type="term" value="F:kinase activity"/>
    <property type="evidence" value="ECO:0007669"/>
    <property type="project" value="UniProtKB-KW"/>
</dbReference>
<keyword evidence="3" id="KW-1185">Reference proteome</keyword>
<dbReference type="Gene3D" id="3.40.50.10330">
    <property type="entry name" value="Probable inorganic polyphosphate/atp-NAD kinase, domain 1"/>
    <property type="match status" value="1"/>
</dbReference>
<dbReference type="InterPro" id="IPR016064">
    <property type="entry name" value="NAD/diacylglycerol_kinase_sf"/>
</dbReference>
<dbReference type="EMBL" id="CP019236">
    <property type="protein sequence ID" value="APW39254.1"/>
    <property type="molecule type" value="Genomic_DNA"/>
</dbReference>